<dbReference type="Pfam" id="PF08876">
    <property type="entry name" value="DUF1836"/>
    <property type="match status" value="1"/>
</dbReference>
<dbReference type="PANTHER" id="PTHR40056">
    <property type="entry name" value="HYPOTHETICAL CYTOSOLIC PROTEIN"/>
    <property type="match status" value="1"/>
</dbReference>
<reference evidence="1" key="1">
    <citation type="journal article" date="2023" name="PeerJ">
        <title>Selection and evaluation of lactic acid bacteria from chicken feces in Thailand as potential probiotics.</title>
        <authorList>
            <person name="Khurajog B."/>
            <person name="Disastra Y."/>
            <person name="Lawwyne L.D."/>
            <person name="Sirichokchatchawan W."/>
            <person name="Niyomtham W."/>
            <person name="Yindee J."/>
            <person name="Hampson D.J."/>
            <person name="Prapasarakul N."/>
        </authorList>
    </citation>
    <scope>NUCLEOTIDE SEQUENCE</scope>
    <source>
        <strain evidence="1">BF9</strain>
    </source>
</reference>
<sequence length="150" mass="17633">MNTEKYQQWLADFKQLRLPDYQQFPDLALYMDQVIQETNRYLTPVLHAEVTKTMINSYVKMGLVPHPLKKKYTAEHLALIMMISVLKTSFSLDTIKSLLATDEVEAHFNEFVRIFNHEIEHLDETVQSFSPLEMAIRAVLYKLILERKLS</sequence>
<protein>
    <submittedName>
        <fullName evidence="1">DUF1836 domain-containing protein</fullName>
    </submittedName>
</protein>
<dbReference type="Gene3D" id="1.10.1660.10">
    <property type="match status" value="1"/>
</dbReference>
<reference evidence="1" key="2">
    <citation type="submission" date="2023-10" db="EMBL/GenBank/DDBJ databases">
        <authorList>
            <person name="Khurajog B."/>
        </authorList>
    </citation>
    <scope>NUCLEOTIDE SEQUENCE</scope>
    <source>
        <strain evidence="1">BF9</strain>
    </source>
</reference>
<dbReference type="EMBL" id="JAWJAV010000002">
    <property type="protein sequence ID" value="MDV2621025.1"/>
    <property type="molecule type" value="Genomic_DNA"/>
</dbReference>
<dbReference type="Proteomes" id="UP001280897">
    <property type="component" value="Unassembled WGS sequence"/>
</dbReference>
<dbReference type="RefSeq" id="WP_160185555.1">
    <property type="nucleotide sequence ID" value="NZ_CP096031.1"/>
</dbReference>
<evidence type="ECO:0000313" key="1">
    <source>
        <dbReference type="EMBL" id="MDV2621025.1"/>
    </source>
</evidence>
<dbReference type="AlphaFoldDB" id="A0AAW8YGG1"/>
<dbReference type="InterPro" id="IPR009061">
    <property type="entry name" value="DNA-bd_dom_put_sf"/>
</dbReference>
<name>A0AAW8YGG1_PEDAC</name>
<dbReference type="InterPro" id="IPR014975">
    <property type="entry name" value="DUF1836"/>
</dbReference>
<organism evidence="1 2">
    <name type="scientific">Pediococcus acidilactici</name>
    <dbReference type="NCBI Taxonomy" id="1254"/>
    <lineage>
        <taxon>Bacteria</taxon>
        <taxon>Bacillati</taxon>
        <taxon>Bacillota</taxon>
        <taxon>Bacilli</taxon>
        <taxon>Lactobacillales</taxon>
        <taxon>Lactobacillaceae</taxon>
        <taxon>Pediococcus</taxon>
        <taxon>Pediococcus acidilactici group</taxon>
    </lineage>
</organism>
<proteinExistence type="predicted"/>
<gene>
    <name evidence="1" type="ORF">R0G89_04670</name>
</gene>
<dbReference type="SUPFAM" id="SSF46955">
    <property type="entry name" value="Putative DNA-binding domain"/>
    <property type="match status" value="1"/>
</dbReference>
<comment type="caution">
    <text evidence="1">The sequence shown here is derived from an EMBL/GenBank/DDBJ whole genome shotgun (WGS) entry which is preliminary data.</text>
</comment>
<accession>A0AAW8YGG1</accession>
<dbReference type="PANTHER" id="PTHR40056:SF1">
    <property type="entry name" value="DUF1836 DOMAIN-CONTAINING PROTEIN"/>
    <property type="match status" value="1"/>
</dbReference>
<evidence type="ECO:0000313" key="2">
    <source>
        <dbReference type="Proteomes" id="UP001280897"/>
    </source>
</evidence>